<dbReference type="AlphaFoldDB" id="A0AAE3KTD7"/>
<dbReference type="Pfam" id="PF13635">
    <property type="entry name" value="DUF4143"/>
    <property type="match status" value="1"/>
</dbReference>
<dbReference type="InterPro" id="IPR003593">
    <property type="entry name" value="AAA+_ATPase"/>
</dbReference>
<keyword evidence="2" id="KW-0067">ATP-binding</keyword>
<feature type="domain" description="AAA+ ATPase" evidence="1">
    <location>
        <begin position="3"/>
        <end position="119"/>
    </location>
</feature>
<gene>
    <name evidence="2" type="ORF">EGI31_11735</name>
</gene>
<evidence type="ECO:0000259" key="1">
    <source>
        <dbReference type="SMART" id="SM00382"/>
    </source>
</evidence>
<name>A0AAE3KTD7_9BACT</name>
<dbReference type="PANTHER" id="PTHR43566:SF1">
    <property type="entry name" value="AAA+ ATPASE DOMAIN-CONTAINING PROTEIN"/>
    <property type="match status" value="1"/>
</dbReference>
<dbReference type="InterPro" id="IPR025420">
    <property type="entry name" value="DUF4143"/>
</dbReference>
<dbReference type="GO" id="GO:0005524">
    <property type="term" value="F:ATP binding"/>
    <property type="evidence" value="ECO:0007669"/>
    <property type="project" value="UniProtKB-KW"/>
</dbReference>
<accession>A0AAE3KTD7</accession>
<organism evidence="2 3">
    <name type="scientific">Lacihabitans soyangensis</name>
    <dbReference type="NCBI Taxonomy" id="869394"/>
    <lineage>
        <taxon>Bacteria</taxon>
        <taxon>Pseudomonadati</taxon>
        <taxon>Bacteroidota</taxon>
        <taxon>Cytophagia</taxon>
        <taxon>Cytophagales</taxon>
        <taxon>Leadbetterellaceae</taxon>
        <taxon>Lacihabitans</taxon>
    </lineage>
</organism>
<dbReference type="SUPFAM" id="SSF52540">
    <property type="entry name" value="P-loop containing nucleoside triphosphate hydrolases"/>
    <property type="match status" value="1"/>
</dbReference>
<dbReference type="PANTHER" id="PTHR43566">
    <property type="entry name" value="CONSERVED PROTEIN"/>
    <property type="match status" value="1"/>
</dbReference>
<keyword evidence="2" id="KW-0547">Nucleotide-binding</keyword>
<protein>
    <submittedName>
        <fullName evidence="2">ATP-binding protein</fullName>
    </submittedName>
</protein>
<reference evidence="2 3" key="1">
    <citation type="submission" date="2018-11" db="EMBL/GenBank/DDBJ databases">
        <title>Novel bacteria species description.</title>
        <authorList>
            <person name="Han J.-H."/>
        </authorList>
    </citation>
    <scope>NUCLEOTIDE SEQUENCE [LARGE SCALE GENOMIC DNA]</scope>
    <source>
        <strain evidence="2 3">KCTC23259</strain>
    </source>
</reference>
<evidence type="ECO:0000313" key="3">
    <source>
        <dbReference type="Proteomes" id="UP001204144"/>
    </source>
</evidence>
<dbReference type="InterPro" id="IPR041682">
    <property type="entry name" value="AAA_14"/>
</dbReference>
<dbReference type="Gene3D" id="3.40.50.300">
    <property type="entry name" value="P-loop containing nucleotide triphosphate hydrolases"/>
    <property type="match status" value="1"/>
</dbReference>
<dbReference type="Proteomes" id="UP001204144">
    <property type="component" value="Unassembled WGS sequence"/>
</dbReference>
<keyword evidence="3" id="KW-1185">Reference proteome</keyword>
<sequence length="360" mass="41699">MFSGKTILLMGARQVGKTTLLKKLQDKNNLPTLFLNADLPIVRERLTNVGVEDLRTFLGDSKIVIIDEAQRIKNIGLTLKVIHENFPDVQLIATGSSALELANEINEPLTGRKWEFQMFAISWKELVNSSNYFEAFDQLESRLLFGMYPAVLNNKGQEREILNELSSSYLYKDLLSYQGIRKPQIIEKLLTALAFQVGSEVSYNELSRTLEIDKATVENYISLLEKAFVIFRLQAFSRNLRNEINTSRKIYFYDNGIRNAIIDNFNPIGLRTDIGALWENFLISERIKKNQNERVFAKNYFWRNHAQQEIDYIEEGDGKISAFEFKWNPKAKSKFPNSFLETYSPEKTMVVSKENFHEFI</sequence>
<dbReference type="SMART" id="SM00382">
    <property type="entry name" value="AAA"/>
    <property type="match status" value="1"/>
</dbReference>
<evidence type="ECO:0000313" key="2">
    <source>
        <dbReference type="EMBL" id="MCP9763629.1"/>
    </source>
</evidence>
<dbReference type="EMBL" id="RJUF01000033">
    <property type="protein sequence ID" value="MCP9763629.1"/>
    <property type="molecule type" value="Genomic_DNA"/>
</dbReference>
<dbReference type="InterPro" id="IPR027417">
    <property type="entry name" value="P-loop_NTPase"/>
</dbReference>
<proteinExistence type="predicted"/>
<comment type="caution">
    <text evidence="2">The sequence shown here is derived from an EMBL/GenBank/DDBJ whole genome shotgun (WGS) entry which is preliminary data.</text>
</comment>
<dbReference type="Pfam" id="PF13173">
    <property type="entry name" value="AAA_14"/>
    <property type="match status" value="1"/>
</dbReference>